<reference evidence="5" key="1">
    <citation type="submission" date="2020-10" db="EMBL/GenBank/DDBJ databases">
        <title>Unveiling of a novel bifunctional photoreceptor, Dualchrome1, isolated from a cosmopolitan green alga.</title>
        <authorList>
            <person name="Suzuki S."/>
            <person name="Kawachi M."/>
        </authorList>
    </citation>
    <scope>NUCLEOTIDE SEQUENCE</scope>
    <source>
        <strain evidence="5">NIES 2893</strain>
    </source>
</reference>
<evidence type="ECO:0000256" key="3">
    <source>
        <dbReference type="SAM" id="Phobius"/>
    </source>
</evidence>
<keyword evidence="6" id="KW-1185">Reference proteome</keyword>
<comment type="caution">
    <text evidence="5">The sequence shown here is derived from an EMBL/GenBank/DDBJ whole genome shotgun (WGS) entry which is preliminary data.</text>
</comment>
<comment type="similarity">
    <text evidence="1">Belongs to the drug/metabolite transporter (DMT) superfamily. Plant drug/metabolite exporter (P-DME) (TC 2.A.7.4) family.</text>
</comment>
<evidence type="ECO:0000313" key="6">
    <source>
        <dbReference type="Proteomes" id="UP000660262"/>
    </source>
</evidence>
<dbReference type="SUPFAM" id="SSF103481">
    <property type="entry name" value="Multidrug resistance efflux transporter EmrE"/>
    <property type="match status" value="1"/>
</dbReference>
<feature type="compositionally biased region" description="Low complexity" evidence="2">
    <location>
        <begin position="483"/>
        <end position="495"/>
    </location>
</feature>
<keyword evidence="3" id="KW-0472">Membrane</keyword>
<gene>
    <name evidence="5" type="ORF">PPROV_000148600</name>
</gene>
<dbReference type="AlphaFoldDB" id="A0A830HAW2"/>
<keyword evidence="3" id="KW-0812">Transmembrane</keyword>
<evidence type="ECO:0000256" key="2">
    <source>
        <dbReference type="SAM" id="MobiDB-lite"/>
    </source>
</evidence>
<feature type="transmembrane region" description="Helical" evidence="3">
    <location>
        <begin position="151"/>
        <end position="170"/>
    </location>
</feature>
<keyword evidence="3" id="KW-1133">Transmembrane helix</keyword>
<dbReference type="EMBL" id="BNJQ01000004">
    <property type="protein sequence ID" value="GHP02731.1"/>
    <property type="molecule type" value="Genomic_DNA"/>
</dbReference>
<feature type="transmembrane region" description="Helical" evidence="3">
    <location>
        <begin position="373"/>
        <end position="394"/>
    </location>
</feature>
<sequence>MVQLSWVTSVAGLLVFGTATSVISKAVYGLHGEGLHGDVHPFIKPWFMVFLMFVAMSVCLPTYFVANWLATKIARRRHRTLLEHQKRHFEWSVAFWIGAPAAFDLIATILMNLGLIFVSASVYQMMRGAEMLFAALFGVTFLRRRLALENYLGILLAIIGIFIVGLASVLGNEEDNKKGGTPHNGNNNHHHHHDDDNATVIMRHGGGGGGGGVSVEQQLLGMGLIVLSQMVQAAQLTFEEHFLDHFQVNALLVVGFEGVWGIVIMTLLLVCMQYTPAADLGGLIPADVGGVVENTQDTLRMLSTTPLIAIVVVVQAVSLYAYNFTGMSVTGHFSAIFRTVLETLRTLFVWMVDLVLFYAHVQSGGKPLGESWNSYSVLQLVGFFCLVAATLVYARGDVKTVEIAAVNERRRRSLDSGLAPVKEEESDEEGGGDDESSPFIPRLVSAPRSLVNDDDDDDEHDMIYSLSASDLVYSTSAGKSSYGLSAASPSGGRARSALRDDENS</sequence>
<dbReference type="OrthoDB" id="29773at2759"/>
<feature type="transmembrane region" description="Helical" evidence="3">
    <location>
        <begin position="91"/>
        <end position="118"/>
    </location>
</feature>
<feature type="transmembrane region" description="Helical" evidence="3">
    <location>
        <begin position="124"/>
        <end position="142"/>
    </location>
</feature>
<dbReference type="InterPro" id="IPR037185">
    <property type="entry name" value="EmrE-like"/>
</dbReference>
<protein>
    <recommendedName>
        <fullName evidence="4">EamA domain-containing protein</fullName>
    </recommendedName>
</protein>
<accession>A0A830HAW2</accession>
<dbReference type="PANTHER" id="PTHR13146">
    <property type="match status" value="1"/>
</dbReference>
<dbReference type="GO" id="GO:0016020">
    <property type="term" value="C:membrane"/>
    <property type="evidence" value="ECO:0007669"/>
    <property type="project" value="InterPro"/>
</dbReference>
<feature type="compositionally biased region" description="Acidic residues" evidence="2">
    <location>
        <begin position="424"/>
        <end position="436"/>
    </location>
</feature>
<dbReference type="Proteomes" id="UP000660262">
    <property type="component" value="Unassembled WGS sequence"/>
</dbReference>
<organism evidence="5 6">
    <name type="scientific">Pycnococcus provasolii</name>
    <dbReference type="NCBI Taxonomy" id="41880"/>
    <lineage>
        <taxon>Eukaryota</taxon>
        <taxon>Viridiplantae</taxon>
        <taxon>Chlorophyta</taxon>
        <taxon>Pseudoscourfieldiophyceae</taxon>
        <taxon>Pseudoscourfieldiales</taxon>
        <taxon>Pycnococcaceae</taxon>
        <taxon>Pycnococcus</taxon>
    </lineage>
</organism>
<proteinExistence type="inferred from homology"/>
<feature type="region of interest" description="Disordered" evidence="2">
    <location>
        <begin position="176"/>
        <end position="201"/>
    </location>
</feature>
<name>A0A830HAW2_9CHLO</name>
<feature type="transmembrane region" description="Helical" evidence="3">
    <location>
        <begin position="45"/>
        <end position="70"/>
    </location>
</feature>
<feature type="transmembrane region" description="Helical" evidence="3">
    <location>
        <begin position="301"/>
        <end position="322"/>
    </location>
</feature>
<feature type="transmembrane region" description="Helical" evidence="3">
    <location>
        <begin position="250"/>
        <end position="275"/>
    </location>
</feature>
<dbReference type="Pfam" id="PF00892">
    <property type="entry name" value="EamA"/>
    <property type="match status" value="1"/>
</dbReference>
<dbReference type="InterPro" id="IPR000620">
    <property type="entry name" value="EamA_dom"/>
</dbReference>
<evidence type="ECO:0000256" key="1">
    <source>
        <dbReference type="ARBA" id="ARBA00007635"/>
    </source>
</evidence>
<feature type="domain" description="EamA" evidence="4">
    <location>
        <begin position="42"/>
        <end position="164"/>
    </location>
</feature>
<evidence type="ECO:0000313" key="5">
    <source>
        <dbReference type="EMBL" id="GHP02731.1"/>
    </source>
</evidence>
<feature type="region of interest" description="Disordered" evidence="2">
    <location>
        <begin position="479"/>
        <end position="504"/>
    </location>
</feature>
<evidence type="ECO:0000259" key="4">
    <source>
        <dbReference type="Pfam" id="PF00892"/>
    </source>
</evidence>
<feature type="region of interest" description="Disordered" evidence="2">
    <location>
        <begin position="415"/>
        <end position="441"/>
    </location>
</feature>
<dbReference type="PANTHER" id="PTHR13146:SF3">
    <property type="entry name" value="EAMA DOMAIN-CONTAINING PROTEIN"/>
    <property type="match status" value="1"/>
</dbReference>